<gene>
    <name evidence="1" type="ORF">ROV92_11620</name>
</gene>
<proteinExistence type="predicted"/>
<evidence type="ECO:0000313" key="1">
    <source>
        <dbReference type="EMBL" id="MDT3468634.1"/>
    </source>
</evidence>
<dbReference type="EMBL" id="JAVSKO010000004">
    <property type="protein sequence ID" value="MDT3468634.1"/>
    <property type="molecule type" value="Genomic_DNA"/>
</dbReference>
<comment type="caution">
    <text evidence="1">The sequence shown here is derived from an EMBL/GenBank/DDBJ whole genome shotgun (WGS) entry which is preliminary data.</text>
</comment>
<reference evidence="1" key="1">
    <citation type="submission" date="2023-07" db="EMBL/GenBank/DDBJ databases">
        <title>Comparative genomics of clinical Stenotrophomonas maltophilia isolates reveals regions of diversity which correlate with colonization and persistence in vivo.</title>
        <authorList>
            <person name="Mcdaniel M.S."/>
            <person name="Swords W.E."/>
            <person name="Sumpter N.A."/>
            <person name="Lindgren N.R."/>
            <person name="Billiot C.E."/>
        </authorList>
    </citation>
    <scope>NUCLEOTIDE SEQUENCE</scope>
    <source>
        <strain evidence="1">Ism4</strain>
    </source>
</reference>
<protein>
    <submittedName>
        <fullName evidence="1">Uncharacterized protein</fullName>
    </submittedName>
</protein>
<name>A0AAJ2JC54_STEMA</name>
<evidence type="ECO:0000313" key="2">
    <source>
        <dbReference type="Proteomes" id="UP001251948"/>
    </source>
</evidence>
<accession>A0AAJ2JC54</accession>
<dbReference type="RefSeq" id="WP_312562305.1">
    <property type="nucleotide sequence ID" value="NZ_JAVSKO010000004.1"/>
</dbReference>
<dbReference type="Proteomes" id="UP001251948">
    <property type="component" value="Unassembled WGS sequence"/>
</dbReference>
<organism evidence="1 2">
    <name type="scientific">Stenotrophomonas maltophilia</name>
    <name type="common">Pseudomonas maltophilia</name>
    <name type="synonym">Xanthomonas maltophilia</name>
    <dbReference type="NCBI Taxonomy" id="40324"/>
    <lineage>
        <taxon>Bacteria</taxon>
        <taxon>Pseudomonadati</taxon>
        <taxon>Pseudomonadota</taxon>
        <taxon>Gammaproteobacteria</taxon>
        <taxon>Lysobacterales</taxon>
        <taxon>Lysobacteraceae</taxon>
        <taxon>Stenotrophomonas</taxon>
        <taxon>Stenotrophomonas maltophilia group</taxon>
    </lineage>
</organism>
<sequence>MAAEAKTNAGSKLYICVIPQNEDLSVTEFAALIFVQVKKVGSIGERGINTNAVQYDTLDTLVAQKGKGITNAGDPQIEGAEDLIDPGQVAMRPAGAPTCPTATPSKLNVPPARWSTCAAWSPALTCRVAAMRTSSSVPTPSA</sequence>
<dbReference type="AlphaFoldDB" id="A0AAJ2JC54"/>